<dbReference type="InterPro" id="IPR052158">
    <property type="entry name" value="INH-QAR"/>
</dbReference>
<accession>A0A5A9YX59</accession>
<protein>
    <submittedName>
        <fullName evidence="4">Helix-turn-helix domain-containing protein</fullName>
    </submittedName>
</protein>
<evidence type="ECO:0000259" key="3">
    <source>
        <dbReference type="PROSITE" id="PS01124"/>
    </source>
</evidence>
<dbReference type="PANTHER" id="PTHR43130:SF3">
    <property type="entry name" value="HTH-TYPE TRANSCRIPTIONAL REGULATOR RV1931C"/>
    <property type="match status" value="1"/>
</dbReference>
<evidence type="ECO:0000313" key="5">
    <source>
        <dbReference type="Proteomes" id="UP000325291"/>
    </source>
</evidence>
<gene>
    <name evidence="4" type="ORF">FLO80_21460</name>
</gene>
<dbReference type="CDD" id="cd03137">
    <property type="entry name" value="GATase1_AraC_1"/>
    <property type="match status" value="1"/>
</dbReference>
<evidence type="ECO:0000256" key="2">
    <source>
        <dbReference type="ARBA" id="ARBA00023163"/>
    </source>
</evidence>
<dbReference type="Gene3D" id="3.40.50.880">
    <property type="match status" value="1"/>
</dbReference>
<dbReference type="Gene3D" id="1.10.10.60">
    <property type="entry name" value="Homeodomain-like"/>
    <property type="match status" value="1"/>
</dbReference>
<dbReference type="PANTHER" id="PTHR43130">
    <property type="entry name" value="ARAC-FAMILY TRANSCRIPTIONAL REGULATOR"/>
    <property type="match status" value="1"/>
</dbReference>
<dbReference type="EMBL" id="VINQ01000040">
    <property type="protein sequence ID" value="KAA0909464.1"/>
    <property type="molecule type" value="Genomic_DNA"/>
</dbReference>
<dbReference type="SUPFAM" id="SSF46689">
    <property type="entry name" value="Homeodomain-like"/>
    <property type="match status" value="2"/>
</dbReference>
<dbReference type="SMART" id="SM00342">
    <property type="entry name" value="HTH_ARAC"/>
    <property type="match status" value="1"/>
</dbReference>
<organism evidence="4 5">
    <name type="scientific">Aquicoccus porphyridii</name>
    <dbReference type="NCBI Taxonomy" id="1852029"/>
    <lineage>
        <taxon>Bacteria</taxon>
        <taxon>Pseudomonadati</taxon>
        <taxon>Pseudomonadota</taxon>
        <taxon>Alphaproteobacteria</taxon>
        <taxon>Rhodobacterales</taxon>
        <taxon>Paracoccaceae</taxon>
        <taxon>Aquicoccus</taxon>
    </lineage>
</organism>
<dbReference type="PROSITE" id="PS01124">
    <property type="entry name" value="HTH_ARAC_FAMILY_2"/>
    <property type="match status" value="1"/>
</dbReference>
<comment type="caution">
    <text evidence="4">The sequence shown here is derived from an EMBL/GenBank/DDBJ whole genome shotgun (WGS) entry which is preliminary data.</text>
</comment>
<dbReference type="Proteomes" id="UP000325291">
    <property type="component" value="Unassembled WGS sequence"/>
</dbReference>
<keyword evidence="2" id="KW-0804">Transcription</keyword>
<dbReference type="InterPro" id="IPR029062">
    <property type="entry name" value="Class_I_gatase-like"/>
</dbReference>
<evidence type="ECO:0000256" key="1">
    <source>
        <dbReference type="ARBA" id="ARBA00023015"/>
    </source>
</evidence>
<dbReference type="InterPro" id="IPR002818">
    <property type="entry name" value="DJ-1/PfpI"/>
</dbReference>
<dbReference type="InterPro" id="IPR009057">
    <property type="entry name" value="Homeodomain-like_sf"/>
</dbReference>
<sequence>MASIMDTPSRTRRVVVLLFDDVNALDVSGPAQAFDVARLHGRRMYHLRYVSLDGGSVRSSCGLTLGAEGTLGTEGFEGDILVPGGSGVNALLTDQRVLGELRTRLASDGDGRVISVCSGALVLAAAGVLDGRTATTHWSREPDTRRFPRIDWNLDRIAVSGERVFTSAGVTTGIDLALAIIRKDGGHRAALTVARELVVQLWRTGGQSQYAMHLAGQIAGEDAFSRLIETVISEPARRWTLDDMAAEAGMNRRTLTRHFQAHLATSPARFVERIRVDHARGLLEAELPLKRIAREAGFGDLQRMRRAFQRRYGVNVADYLATFGNEAVVR</sequence>
<dbReference type="SUPFAM" id="SSF52317">
    <property type="entry name" value="Class I glutamine amidotransferase-like"/>
    <property type="match status" value="1"/>
</dbReference>
<dbReference type="Pfam" id="PF01965">
    <property type="entry name" value="DJ-1_PfpI"/>
    <property type="match status" value="1"/>
</dbReference>
<keyword evidence="1" id="KW-0805">Transcription regulation</keyword>
<dbReference type="GO" id="GO:0043565">
    <property type="term" value="F:sequence-specific DNA binding"/>
    <property type="evidence" value="ECO:0007669"/>
    <property type="project" value="InterPro"/>
</dbReference>
<feature type="domain" description="HTH araC/xylS-type" evidence="3">
    <location>
        <begin position="225"/>
        <end position="322"/>
    </location>
</feature>
<reference evidence="4 5" key="1">
    <citation type="submission" date="2019-07" db="EMBL/GenBank/DDBJ databases">
        <title>Aquicoccus porphyridii gen. nov., sp. nov., isolated from a small marine red alga, Porphyridium marinum.</title>
        <authorList>
            <person name="Liu L."/>
        </authorList>
    </citation>
    <scope>NUCLEOTIDE SEQUENCE [LARGE SCALE GENOMIC DNA]</scope>
    <source>
        <strain evidence="4 5">L1 8-17</strain>
    </source>
</reference>
<evidence type="ECO:0000313" key="4">
    <source>
        <dbReference type="EMBL" id="KAA0909464.1"/>
    </source>
</evidence>
<dbReference type="Pfam" id="PF12833">
    <property type="entry name" value="HTH_18"/>
    <property type="match status" value="1"/>
</dbReference>
<dbReference type="GO" id="GO:0003700">
    <property type="term" value="F:DNA-binding transcription factor activity"/>
    <property type="evidence" value="ECO:0007669"/>
    <property type="project" value="InterPro"/>
</dbReference>
<dbReference type="AlphaFoldDB" id="A0A5A9YX59"/>
<dbReference type="InterPro" id="IPR018060">
    <property type="entry name" value="HTH_AraC"/>
</dbReference>
<keyword evidence="5" id="KW-1185">Reference proteome</keyword>
<proteinExistence type="predicted"/>
<name>A0A5A9YX59_9RHOB</name>